<dbReference type="Pfam" id="PF00644">
    <property type="entry name" value="PARP"/>
    <property type="match status" value="1"/>
</dbReference>
<keyword evidence="3" id="KW-1185">Reference proteome</keyword>
<reference evidence="4" key="1">
    <citation type="submission" date="2025-08" db="UniProtKB">
        <authorList>
            <consortium name="RefSeq"/>
        </authorList>
    </citation>
    <scope>IDENTIFICATION</scope>
    <source>
        <tissue evidence="4">Whole organism</tissue>
    </source>
</reference>
<dbReference type="SUPFAM" id="SSF56399">
    <property type="entry name" value="ADP-ribosylation"/>
    <property type="match status" value="1"/>
</dbReference>
<keyword evidence="1" id="KW-0520">NAD</keyword>
<keyword evidence="1" id="KW-0808">Transferase</keyword>
<evidence type="ECO:0000259" key="2">
    <source>
        <dbReference type="PROSITE" id="PS51059"/>
    </source>
</evidence>
<organism evidence="3 4">
    <name type="scientific">Frankliniella occidentalis</name>
    <name type="common">Western flower thrips</name>
    <name type="synonym">Euthrips occidentalis</name>
    <dbReference type="NCBI Taxonomy" id="133901"/>
    <lineage>
        <taxon>Eukaryota</taxon>
        <taxon>Metazoa</taxon>
        <taxon>Ecdysozoa</taxon>
        <taxon>Arthropoda</taxon>
        <taxon>Hexapoda</taxon>
        <taxon>Insecta</taxon>
        <taxon>Pterygota</taxon>
        <taxon>Neoptera</taxon>
        <taxon>Paraneoptera</taxon>
        <taxon>Thysanoptera</taxon>
        <taxon>Terebrantia</taxon>
        <taxon>Thripoidea</taxon>
        <taxon>Thripidae</taxon>
        <taxon>Frankliniella</taxon>
    </lineage>
</organism>
<gene>
    <name evidence="4" type="primary">LOC113207425</name>
</gene>
<dbReference type="GO" id="GO:0005634">
    <property type="term" value="C:nucleus"/>
    <property type="evidence" value="ECO:0007669"/>
    <property type="project" value="TreeGrafter"/>
</dbReference>
<keyword evidence="1" id="KW-0328">Glycosyltransferase</keyword>
<dbReference type="EC" id="2.4.2.-" evidence="1"/>
<feature type="domain" description="PARP catalytic" evidence="2">
    <location>
        <begin position="1"/>
        <end position="196"/>
    </location>
</feature>
<dbReference type="GO" id="GO:1990404">
    <property type="term" value="F:NAD+-protein mono-ADP-ribosyltransferase activity"/>
    <property type="evidence" value="ECO:0007669"/>
    <property type="project" value="TreeGrafter"/>
</dbReference>
<proteinExistence type="predicted"/>
<dbReference type="InterPro" id="IPR012317">
    <property type="entry name" value="Poly(ADP-ribose)pol_cat_dom"/>
</dbReference>
<evidence type="ECO:0000256" key="1">
    <source>
        <dbReference type="RuleBase" id="RU362114"/>
    </source>
</evidence>
<evidence type="ECO:0000313" key="3">
    <source>
        <dbReference type="Proteomes" id="UP000504606"/>
    </source>
</evidence>
<dbReference type="GO" id="GO:0003950">
    <property type="term" value="F:NAD+ poly-ADP-ribosyltransferase activity"/>
    <property type="evidence" value="ECO:0007669"/>
    <property type="project" value="UniProtKB-UniRule"/>
</dbReference>
<dbReference type="Gene3D" id="3.90.228.10">
    <property type="match status" value="1"/>
</dbReference>
<protein>
    <recommendedName>
        <fullName evidence="1">Poly [ADP-ribose] polymerase</fullName>
        <shortName evidence="1">PARP</shortName>
        <ecNumber evidence="1">2.4.2.-</ecNumber>
    </recommendedName>
</protein>
<evidence type="ECO:0000313" key="4">
    <source>
        <dbReference type="RefSeq" id="XP_052129140.1"/>
    </source>
</evidence>
<accession>A0A9C6X4P7</accession>
<dbReference type="AlphaFoldDB" id="A0A9C6X4P7"/>
<dbReference type="PANTHER" id="PTHR45740">
    <property type="entry name" value="POLY [ADP-RIBOSE] POLYMERASE"/>
    <property type="match status" value="1"/>
</dbReference>
<sequence length="316" mass="35932">MALVERTYLTPGTDDFQAVSNLFISGLSHHIIQSIEKVQNYELEQKFKQRKDQYENTYGQVRVVKLWHGTKKRNVDSILRENFDVSRHGQNRGTRFGAGVSFSAFSRYAYHFCDQGEEGCMLLCEVLVSNITQVPENKSRLFALQEPPLIPGRFPLRYDTTAKNKDTMDVIVKFDSDSFRPTHIVHFKKKAANLSIPRAGVRAATARATTFVDLLNAMRVQDVEDDVASSDLYDALRDQAEKDDAASSDLYDAMRDQAERDEVARDVASSDLYDALRDQAEEDDAASSDFYDALRDQAERDEVAWGDFDEYCLGLF</sequence>
<dbReference type="PROSITE" id="PS51059">
    <property type="entry name" value="PARP_CATALYTIC"/>
    <property type="match status" value="1"/>
</dbReference>
<name>A0A9C6X4P7_FRAOC</name>
<dbReference type="InterPro" id="IPR051712">
    <property type="entry name" value="ARTD-AVP"/>
</dbReference>
<dbReference type="GeneID" id="113207425"/>
<dbReference type="PANTHER" id="PTHR45740:SF2">
    <property type="entry name" value="POLY [ADP-RIBOSE] POLYMERASE"/>
    <property type="match status" value="1"/>
</dbReference>
<dbReference type="RefSeq" id="XP_052129140.1">
    <property type="nucleotide sequence ID" value="XM_052273180.1"/>
</dbReference>
<dbReference type="Proteomes" id="UP000504606">
    <property type="component" value="Unplaced"/>
</dbReference>